<feature type="binding site" evidence="8">
    <location>
        <position position="89"/>
    </location>
    <ligand>
        <name>Zn(2+)</name>
        <dbReference type="ChEBI" id="CHEBI:29105"/>
        <note>catalytic</note>
    </ligand>
</feature>
<dbReference type="GO" id="GO:0016811">
    <property type="term" value="F:hydrolase activity, acting on carbon-nitrogen (but not peptide) bonds, in linear amides"/>
    <property type="evidence" value="ECO:0007669"/>
    <property type="project" value="InterPro"/>
</dbReference>
<evidence type="ECO:0000256" key="3">
    <source>
        <dbReference type="ARBA" id="ARBA00022692"/>
    </source>
</evidence>
<feature type="binding site" evidence="7">
    <location>
        <position position="41"/>
    </location>
    <ligand>
        <name>Ca(2+)</name>
        <dbReference type="ChEBI" id="CHEBI:29108"/>
    </ligand>
</feature>
<dbReference type="Pfam" id="PF05875">
    <property type="entry name" value="Ceramidase"/>
    <property type="match status" value="1"/>
</dbReference>
<evidence type="ECO:0000256" key="7">
    <source>
        <dbReference type="PIRSR" id="PIRSR608901-1"/>
    </source>
</evidence>
<feature type="transmembrane region" description="Helical" evidence="9">
    <location>
        <begin position="184"/>
        <end position="204"/>
    </location>
</feature>
<evidence type="ECO:0000256" key="5">
    <source>
        <dbReference type="ARBA" id="ARBA00022989"/>
    </source>
</evidence>
<evidence type="ECO:0000256" key="8">
    <source>
        <dbReference type="PIRSR" id="PIRSR608901-2"/>
    </source>
</evidence>
<organism evidence="10 11">
    <name type="scientific">Pseudomassariella vexata</name>
    <dbReference type="NCBI Taxonomy" id="1141098"/>
    <lineage>
        <taxon>Eukaryota</taxon>
        <taxon>Fungi</taxon>
        <taxon>Dikarya</taxon>
        <taxon>Ascomycota</taxon>
        <taxon>Pezizomycotina</taxon>
        <taxon>Sordariomycetes</taxon>
        <taxon>Xylariomycetidae</taxon>
        <taxon>Amphisphaeriales</taxon>
        <taxon>Pseudomassariaceae</taxon>
        <taxon>Pseudomassariella</taxon>
    </lineage>
</organism>
<evidence type="ECO:0000256" key="9">
    <source>
        <dbReference type="SAM" id="Phobius"/>
    </source>
</evidence>
<dbReference type="InParanoid" id="A0A1Y2DC59"/>
<dbReference type="RefSeq" id="XP_040710318.1">
    <property type="nucleotide sequence ID" value="XM_040864504.1"/>
</dbReference>
<sequence>MAHHHNHYSGDPHALSGFWGPPTSAMNFCEEDYAVTQYAAEFISTTTNLIYVYFALRYPRKNDEKHPSKGLDILSWSLLGVGIFSVGFHATLNQTAQFCDDISMLVFSAALLQKLYTSGHSPLASKLISAVLFSVTAIVSIAYLRNGNILLHFYTFSTMVSLIWPRTLYLIHARGRSETERKNLARRFWSALGTLVVAFIIWNIDLEKCMELRQIRAAVGLPWAWLFEFHGWWHILTGIGAKDWILLVRDLCGS</sequence>
<reference evidence="10 11" key="1">
    <citation type="submission" date="2016-07" db="EMBL/GenBank/DDBJ databases">
        <title>Pervasive Adenine N6-methylation of Active Genes in Fungi.</title>
        <authorList>
            <consortium name="DOE Joint Genome Institute"/>
            <person name="Mondo S.J."/>
            <person name="Dannebaum R.O."/>
            <person name="Kuo R.C."/>
            <person name="Labutti K."/>
            <person name="Haridas S."/>
            <person name="Kuo A."/>
            <person name="Salamov A."/>
            <person name="Ahrendt S.R."/>
            <person name="Lipzen A."/>
            <person name="Sullivan W."/>
            <person name="Andreopoulos W.B."/>
            <person name="Clum A."/>
            <person name="Lindquist E."/>
            <person name="Daum C."/>
            <person name="Ramamoorthy G.K."/>
            <person name="Gryganskyi A."/>
            <person name="Culley D."/>
            <person name="Magnuson J.K."/>
            <person name="James T.Y."/>
            <person name="O'Malley M.A."/>
            <person name="Stajich J.E."/>
            <person name="Spatafora J.W."/>
            <person name="Visel A."/>
            <person name="Grigoriev I.V."/>
        </authorList>
    </citation>
    <scope>NUCLEOTIDE SEQUENCE [LARGE SCALE GENOMIC DNA]</scope>
    <source>
        <strain evidence="10 11">CBS 129021</strain>
    </source>
</reference>
<evidence type="ECO:0000256" key="4">
    <source>
        <dbReference type="ARBA" id="ARBA00022801"/>
    </source>
</evidence>
<feature type="binding site" evidence="7">
    <location>
        <position position="30"/>
    </location>
    <ligand>
        <name>Ca(2+)</name>
        <dbReference type="ChEBI" id="CHEBI:29108"/>
    </ligand>
</feature>
<keyword evidence="6 9" id="KW-0472">Membrane</keyword>
<feature type="binding site" evidence="8">
    <location>
        <position position="234"/>
    </location>
    <ligand>
        <name>Zn(2+)</name>
        <dbReference type="ChEBI" id="CHEBI:29105"/>
        <note>catalytic</note>
    </ligand>
</feature>
<evidence type="ECO:0000256" key="6">
    <source>
        <dbReference type="ARBA" id="ARBA00023136"/>
    </source>
</evidence>
<keyword evidence="7" id="KW-0106">Calcium</keyword>
<gene>
    <name evidence="10" type="ORF">BCR38DRAFT_490299</name>
</gene>
<feature type="transmembrane region" description="Helical" evidence="9">
    <location>
        <begin position="38"/>
        <end position="58"/>
    </location>
</feature>
<comment type="similarity">
    <text evidence="2">Belongs to the alkaline ceramidase family.</text>
</comment>
<feature type="transmembrane region" description="Helical" evidence="9">
    <location>
        <begin position="149"/>
        <end position="172"/>
    </location>
</feature>
<comment type="subcellular location">
    <subcellularLocation>
        <location evidence="1">Membrane</location>
        <topology evidence="1">Multi-pass membrane protein</topology>
    </subcellularLocation>
</comment>
<evidence type="ECO:0000256" key="2">
    <source>
        <dbReference type="ARBA" id="ARBA00009780"/>
    </source>
</evidence>
<keyword evidence="11" id="KW-1185">Reference proteome</keyword>
<evidence type="ECO:0000313" key="10">
    <source>
        <dbReference type="EMBL" id="ORY56851.1"/>
    </source>
</evidence>
<dbReference type="PANTHER" id="PTHR46187:SF1">
    <property type="entry name" value="ALKALINE PHYTOCERAMIDASE"/>
    <property type="match status" value="1"/>
</dbReference>
<dbReference type="InterPro" id="IPR008901">
    <property type="entry name" value="ACER"/>
</dbReference>
<dbReference type="GeneID" id="63780716"/>
<evidence type="ECO:0000256" key="1">
    <source>
        <dbReference type="ARBA" id="ARBA00004141"/>
    </source>
</evidence>
<proteinExistence type="inferred from homology"/>
<keyword evidence="4" id="KW-0378">Hydrolase</keyword>
<dbReference type="GO" id="GO:0046514">
    <property type="term" value="P:ceramide catabolic process"/>
    <property type="evidence" value="ECO:0007669"/>
    <property type="project" value="TreeGrafter"/>
</dbReference>
<feature type="binding site" evidence="8">
    <location>
        <position position="230"/>
    </location>
    <ligand>
        <name>Zn(2+)</name>
        <dbReference type="ChEBI" id="CHEBI:29105"/>
        <note>catalytic</note>
    </ligand>
</feature>
<protein>
    <submittedName>
        <fullName evidence="10">Alkaline phytoceramidase</fullName>
    </submittedName>
</protein>
<dbReference type="GO" id="GO:0005789">
    <property type="term" value="C:endoplasmic reticulum membrane"/>
    <property type="evidence" value="ECO:0007669"/>
    <property type="project" value="TreeGrafter"/>
</dbReference>
<dbReference type="GO" id="GO:0046872">
    <property type="term" value="F:metal ion binding"/>
    <property type="evidence" value="ECO:0007669"/>
    <property type="project" value="UniProtKB-KW"/>
</dbReference>
<dbReference type="STRING" id="1141098.A0A1Y2DC59"/>
<keyword evidence="7" id="KW-0479">Metal-binding</keyword>
<dbReference type="AlphaFoldDB" id="A0A1Y2DC59"/>
<feature type="transmembrane region" description="Helical" evidence="9">
    <location>
        <begin position="70"/>
        <end position="89"/>
    </location>
</feature>
<comment type="caution">
    <text evidence="10">The sequence shown here is derived from an EMBL/GenBank/DDBJ whole genome shotgun (WGS) entry which is preliminary data.</text>
</comment>
<dbReference type="GO" id="GO:0046513">
    <property type="term" value="P:ceramide biosynthetic process"/>
    <property type="evidence" value="ECO:0007669"/>
    <property type="project" value="TreeGrafter"/>
</dbReference>
<dbReference type="Proteomes" id="UP000193689">
    <property type="component" value="Unassembled WGS sequence"/>
</dbReference>
<evidence type="ECO:0000313" key="11">
    <source>
        <dbReference type="Proteomes" id="UP000193689"/>
    </source>
</evidence>
<feature type="transmembrane region" description="Helical" evidence="9">
    <location>
        <begin position="124"/>
        <end position="143"/>
    </location>
</feature>
<keyword evidence="3 9" id="KW-0812">Transmembrane</keyword>
<keyword evidence="5 9" id="KW-1133">Transmembrane helix</keyword>
<accession>A0A1Y2DC59</accession>
<comment type="cofactor">
    <cofactor evidence="8">
        <name>Zn(2+)</name>
        <dbReference type="ChEBI" id="CHEBI:29105"/>
    </cofactor>
</comment>
<dbReference type="OrthoDB" id="187171at2759"/>
<dbReference type="EMBL" id="MCFJ01000021">
    <property type="protein sequence ID" value="ORY56851.1"/>
    <property type="molecule type" value="Genomic_DNA"/>
</dbReference>
<name>A0A1Y2DC59_9PEZI</name>
<keyword evidence="8" id="KW-0862">Zinc</keyword>
<dbReference type="PANTHER" id="PTHR46187">
    <property type="entry name" value="ALKALINE CERAMIDASE 3"/>
    <property type="match status" value="1"/>
</dbReference>